<dbReference type="InterPro" id="IPR001660">
    <property type="entry name" value="SAM"/>
</dbReference>
<dbReference type="SMART" id="SM00454">
    <property type="entry name" value="SAM"/>
    <property type="match status" value="1"/>
</dbReference>
<evidence type="ECO:0000313" key="5">
    <source>
        <dbReference type="EMBL" id="CAF4126113.1"/>
    </source>
</evidence>
<gene>
    <name evidence="5" type="ORF">HFQ381_LOCUS2723</name>
    <name evidence="4" type="ORF">LUA448_LOCUS10057</name>
    <name evidence="3" type="ORF">TIS948_LOCUS406</name>
</gene>
<dbReference type="EMBL" id="CAJNYD010001178">
    <property type="protein sequence ID" value="CAF3322124.1"/>
    <property type="molecule type" value="Genomic_DNA"/>
</dbReference>
<dbReference type="SUPFAM" id="SSF47769">
    <property type="entry name" value="SAM/Pointed domain"/>
    <property type="match status" value="1"/>
</dbReference>
<dbReference type="GO" id="GO:0042393">
    <property type="term" value="F:histone binding"/>
    <property type="evidence" value="ECO:0007669"/>
    <property type="project" value="TreeGrafter"/>
</dbReference>
<dbReference type="EMBL" id="CAJOBO010000091">
    <property type="protein sequence ID" value="CAF4126113.1"/>
    <property type="molecule type" value="Genomic_DNA"/>
</dbReference>
<name>A0A817K132_9BILA</name>
<dbReference type="PROSITE" id="PS50105">
    <property type="entry name" value="SAM_DOMAIN"/>
    <property type="match status" value="1"/>
</dbReference>
<sequence length="250" mass="28921">MSKNNDDHLIKSDNHSCGYRGRSKSSIVRDSNGSASTFRRFYQSGGRDYEQYRRWLKTLSESEQQSSPMNSSNEMIQQPRNIESNVNSELRRVSISSSSKFYPQQFTSAPKITHVYPLLKPIRHRVPLKRNSELSLPLPTFLSSLSTATSFESHNAFPREYFHIKTESISSPTPFTDWSVTDVVHFIEQHFPEKHIARKFMQQKIDGSTLPLLTEDHLTRIFKMKLGPALHLLTLISTMQMHNFSNNIER</sequence>
<dbReference type="Pfam" id="PF00536">
    <property type="entry name" value="SAM_1"/>
    <property type="match status" value="1"/>
</dbReference>
<accession>A0A817K132</accession>
<feature type="compositionally biased region" description="Basic and acidic residues" evidence="1">
    <location>
        <begin position="1"/>
        <end position="14"/>
    </location>
</feature>
<dbReference type="GO" id="GO:0045892">
    <property type="term" value="P:negative regulation of DNA-templated transcription"/>
    <property type="evidence" value="ECO:0007669"/>
    <property type="project" value="TreeGrafter"/>
</dbReference>
<reference evidence="3" key="1">
    <citation type="submission" date="2021-02" db="EMBL/GenBank/DDBJ databases">
        <authorList>
            <person name="Nowell W R."/>
        </authorList>
    </citation>
    <scope>NUCLEOTIDE SEQUENCE</scope>
</reference>
<dbReference type="Proteomes" id="UP000663851">
    <property type="component" value="Unassembled WGS sequence"/>
</dbReference>
<evidence type="ECO:0000256" key="1">
    <source>
        <dbReference type="SAM" id="MobiDB-lite"/>
    </source>
</evidence>
<feature type="region of interest" description="Disordered" evidence="1">
    <location>
        <begin position="1"/>
        <end position="32"/>
    </location>
</feature>
<evidence type="ECO:0000313" key="4">
    <source>
        <dbReference type="EMBL" id="CAF3322124.1"/>
    </source>
</evidence>
<proteinExistence type="predicted"/>
<dbReference type="EMBL" id="CAJNXB010000010">
    <property type="protein sequence ID" value="CAF2980226.1"/>
    <property type="molecule type" value="Genomic_DNA"/>
</dbReference>
<protein>
    <recommendedName>
        <fullName evidence="2">SAM domain-containing protein</fullName>
    </recommendedName>
</protein>
<dbReference type="PANTHER" id="PTHR12247">
    <property type="entry name" value="POLYCOMB GROUP PROTEIN"/>
    <property type="match status" value="1"/>
</dbReference>
<dbReference type="GO" id="GO:0003682">
    <property type="term" value="F:chromatin binding"/>
    <property type="evidence" value="ECO:0007669"/>
    <property type="project" value="TreeGrafter"/>
</dbReference>
<evidence type="ECO:0000313" key="3">
    <source>
        <dbReference type="EMBL" id="CAF2980226.1"/>
    </source>
</evidence>
<dbReference type="GO" id="GO:0035102">
    <property type="term" value="C:PRC1 complex"/>
    <property type="evidence" value="ECO:0007669"/>
    <property type="project" value="TreeGrafter"/>
</dbReference>
<feature type="domain" description="SAM" evidence="2">
    <location>
        <begin position="178"/>
        <end position="242"/>
    </location>
</feature>
<evidence type="ECO:0000313" key="6">
    <source>
        <dbReference type="Proteomes" id="UP000663825"/>
    </source>
</evidence>
<comment type="caution">
    <text evidence="3">The sequence shown here is derived from an EMBL/GenBank/DDBJ whole genome shotgun (WGS) entry which is preliminary data.</text>
</comment>
<dbReference type="OrthoDB" id="2390104at2759"/>
<dbReference type="Gene3D" id="1.10.150.50">
    <property type="entry name" value="Transcription Factor, Ets-1"/>
    <property type="match status" value="1"/>
</dbReference>
<dbReference type="AlphaFoldDB" id="A0A817K132"/>
<dbReference type="InterPro" id="IPR050548">
    <property type="entry name" value="PcG_chromatin_remod_factors"/>
</dbReference>
<dbReference type="Proteomes" id="UP000663825">
    <property type="component" value="Unassembled WGS sequence"/>
</dbReference>
<organism evidence="3 6">
    <name type="scientific">Rotaria socialis</name>
    <dbReference type="NCBI Taxonomy" id="392032"/>
    <lineage>
        <taxon>Eukaryota</taxon>
        <taxon>Metazoa</taxon>
        <taxon>Spiralia</taxon>
        <taxon>Gnathifera</taxon>
        <taxon>Rotifera</taxon>
        <taxon>Eurotatoria</taxon>
        <taxon>Bdelloidea</taxon>
        <taxon>Philodinida</taxon>
        <taxon>Philodinidae</taxon>
        <taxon>Rotaria</taxon>
    </lineage>
</organism>
<evidence type="ECO:0000259" key="2">
    <source>
        <dbReference type="PROSITE" id="PS50105"/>
    </source>
</evidence>
<dbReference type="InterPro" id="IPR013761">
    <property type="entry name" value="SAM/pointed_sf"/>
</dbReference>
<dbReference type="Proteomes" id="UP000663833">
    <property type="component" value="Unassembled WGS sequence"/>
</dbReference>
<dbReference type="PANTHER" id="PTHR12247:SF138">
    <property type="entry name" value="POLYHOMEOTIC DISTAL, ISOFORM A-RELATED"/>
    <property type="match status" value="1"/>
</dbReference>